<accession>A0A2P4QIY0</accession>
<evidence type="ECO:0000313" key="2">
    <source>
        <dbReference type="Proteomes" id="UP000018888"/>
    </source>
</evidence>
<gene>
    <name evidence="1" type="ORF">GLOIN_2v1545637</name>
</gene>
<protein>
    <submittedName>
        <fullName evidence="1">Uncharacterized protein</fullName>
    </submittedName>
</protein>
<reference evidence="1 2" key="2">
    <citation type="journal article" date="2018" name="New Phytol.">
        <title>High intraspecific genome diversity in the model arbuscular mycorrhizal symbiont Rhizophagus irregularis.</title>
        <authorList>
            <person name="Chen E.C.H."/>
            <person name="Morin E."/>
            <person name="Beaudet D."/>
            <person name="Noel J."/>
            <person name="Yildirir G."/>
            <person name="Ndikumana S."/>
            <person name="Charron P."/>
            <person name="St-Onge C."/>
            <person name="Giorgi J."/>
            <person name="Kruger M."/>
            <person name="Marton T."/>
            <person name="Ropars J."/>
            <person name="Grigoriev I.V."/>
            <person name="Hainaut M."/>
            <person name="Henrissat B."/>
            <person name="Roux C."/>
            <person name="Martin F."/>
            <person name="Corradi N."/>
        </authorList>
    </citation>
    <scope>NUCLEOTIDE SEQUENCE [LARGE SCALE GENOMIC DNA]</scope>
    <source>
        <strain evidence="1 2">DAOM 197198</strain>
    </source>
</reference>
<proteinExistence type="predicted"/>
<dbReference type="EMBL" id="AUPC02000039">
    <property type="protein sequence ID" value="POG77576.1"/>
    <property type="molecule type" value="Genomic_DNA"/>
</dbReference>
<comment type="caution">
    <text evidence="1">The sequence shown here is derived from an EMBL/GenBank/DDBJ whole genome shotgun (WGS) entry which is preliminary data.</text>
</comment>
<evidence type="ECO:0000313" key="1">
    <source>
        <dbReference type="EMBL" id="POG77576.1"/>
    </source>
</evidence>
<sequence>MRDILFFSYLVPMTSVIIVKDFLDKNQNTNITRSLFSISNIIFDLFDKNHFISSDLQKNFLFEKLCNFI</sequence>
<reference evidence="1 2" key="1">
    <citation type="journal article" date="2013" name="Proc. Natl. Acad. Sci. U.S.A.">
        <title>Genome of an arbuscular mycorrhizal fungus provides insight into the oldest plant symbiosis.</title>
        <authorList>
            <person name="Tisserant E."/>
            <person name="Malbreil M."/>
            <person name="Kuo A."/>
            <person name="Kohler A."/>
            <person name="Symeonidi A."/>
            <person name="Balestrini R."/>
            <person name="Charron P."/>
            <person name="Duensing N."/>
            <person name="Frei Dit Frey N."/>
            <person name="Gianinazzi-Pearson V."/>
            <person name="Gilbert L.B."/>
            <person name="Handa Y."/>
            <person name="Herr J.R."/>
            <person name="Hijri M."/>
            <person name="Koul R."/>
            <person name="Kawaguchi M."/>
            <person name="Krajinski F."/>
            <person name="Lammers P.J."/>
            <person name="Masclaux F.G."/>
            <person name="Murat C."/>
            <person name="Morin E."/>
            <person name="Ndikumana S."/>
            <person name="Pagni M."/>
            <person name="Petitpierre D."/>
            <person name="Requena N."/>
            <person name="Rosikiewicz P."/>
            <person name="Riley R."/>
            <person name="Saito K."/>
            <person name="San Clemente H."/>
            <person name="Shapiro H."/>
            <person name="van Tuinen D."/>
            <person name="Becard G."/>
            <person name="Bonfante P."/>
            <person name="Paszkowski U."/>
            <person name="Shachar-Hill Y.Y."/>
            <person name="Tuskan G.A."/>
            <person name="Young P.W."/>
            <person name="Sanders I.R."/>
            <person name="Henrissat B."/>
            <person name="Rensing S.A."/>
            <person name="Grigoriev I.V."/>
            <person name="Corradi N."/>
            <person name="Roux C."/>
            <person name="Martin F."/>
        </authorList>
    </citation>
    <scope>NUCLEOTIDE SEQUENCE [LARGE SCALE GENOMIC DNA]</scope>
    <source>
        <strain evidence="1 2">DAOM 197198</strain>
    </source>
</reference>
<keyword evidence="2" id="KW-1185">Reference proteome</keyword>
<dbReference type="Proteomes" id="UP000018888">
    <property type="component" value="Unassembled WGS sequence"/>
</dbReference>
<organism evidence="1 2">
    <name type="scientific">Rhizophagus irregularis (strain DAOM 181602 / DAOM 197198 / MUCL 43194)</name>
    <name type="common">Arbuscular mycorrhizal fungus</name>
    <name type="synonym">Glomus intraradices</name>
    <dbReference type="NCBI Taxonomy" id="747089"/>
    <lineage>
        <taxon>Eukaryota</taxon>
        <taxon>Fungi</taxon>
        <taxon>Fungi incertae sedis</taxon>
        <taxon>Mucoromycota</taxon>
        <taxon>Glomeromycotina</taxon>
        <taxon>Glomeromycetes</taxon>
        <taxon>Glomerales</taxon>
        <taxon>Glomeraceae</taxon>
        <taxon>Rhizophagus</taxon>
    </lineage>
</organism>
<dbReference type="AlphaFoldDB" id="A0A2P4QIY0"/>
<name>A0A2P4QIY0_RHIID</name>